<feature type="compositionally biased region" description="Polar residues" evidence="1">
    <location>
        <begin position="701"/>
        <end position="728"/>
    </location>
</feature>
<feature type="region of interest" description="Disordered" evidence="1">
    <location>
        <begin position="1192"/>
        <end position="1277"/>
    </location>
</feature>
<dbReference type="Proteomes" id="UP000701801">
    <property type="component" value="Unassembled WGS sequence"/>
</dbReference>
<reference evidence="2" key="1">
    <citation type="submission" date="2021-07" db="EMBL/GenBank/DDBJ databases">
        <authorList>
            <person name="Durling M."/>
        </authorList>
    </citation>
    <scope>NUCLEOTIDE SEQUENCE</scope>
</reference>
<proteinExistence type="predicted"/>
<feature type="compositionally biased region" description="Low complexity" evidence="1">
    <location>
        <begin position="916"/>
        <end position="925"/>
    </location>
</feature>
<organism evidence="2 3">
    <name type="scientific">Hymenoscyphus albidus</name>
    <dbReference type="NCBI Taxonomy" id="595503"/>
    <lineage>
        <taxon>Eukaryota</taxon>
        <taxon>Fungi</taxon>
        <taxon>Dikarya</taxon>
        <taxon>Ascomycota</taxon>
        <taxon>Pezizomycotina</taxon>
        <taxon>Leotiomycetes</taxon>
        <taxon>Helotiales</taxon>
        <taxon>Helotiaceae</taxon>
        <taxon>Hymenoscyphus</taxon>
    </lineage>
</organism>
<feature type="region of interest" description="Disordered" evidence="1">
    <location>
        <begin position="589"/>
        <end position="858"/>
    </location>
</feature>
<feature type="compositionally biased region" description="Polar residues" evidence="1">
    <location>
        <begin position="779"/>
        <end position="791"/>
    </location>
</feature>
<feature type="compositionally biased region" description="Pro residues" evidence="1">
    <location>
        <begin position="256"/>
        <end position="268"/>
    </location>
</feature>
<feature type="compositionally biased region" description="Basic and acidic residues" evidence="1">
    <location>
        <begin position="195"/>
        <end position="206"/>
    </location>
</feature>
<feature type="compositionally biased region" description="Polar residues" evidence="1">
    <location>
        <begin position="540"/>
        <end position="559"/>
    </location>
</feature>
<evidence type="ECO:0000313" key="3">
    <source>
        <dbReference type="Proteomes" id="UP000701801"/>
    </source>
</evidence>
<feature type="region of interest" description="Disordered" evidence="1">
    <location>
        <begin position="1"/>
        <end position="303"/>
    </location>
</feature>
<feature type="compositionally biased region" description="Polar residues" evidence="1">
    <location>
        <begin position="1076"/>
        <end position="1091"/>
    </location>
</feature>
<dbReference type="AlphaFoldDB" id="A0A9N9Q9I4"/>
<feature type="compositionally biased region" description="Polar residues" evidence="1">
    <location>
        <begin position="1232"/>
        <end position="1245"/>
    </location>
</feature>
<feature type="compositionally biased region" description="Basic residues" evidence="1">
    <location>
        <begin position="1250"/>
        <end position="1259"/>
    </location>
</feature>
<feature type="compositionally biased region" description="Basic and acidic residues" evidence="1">
    <location>
        <begin position="47"/>
        <end position="61"/>
    </location>
</feature>
<sequence length="1277" mass="136811">MMATEATPEILATSSTTPDDELNTTESASQDVSPPNEQNLVNGTSNTDKDGIKQVSEKLEPGGDSAEVSVNGGSDTEASKAETSKTQSGHLRTTSTVKKALSFKPVSVNKTFLAAKGATTPATSKLGDKGAAGSTSTQTGPSTSSAPRPRLVAKSGSGLRDSTPRNSATANGNKAGAAPDASAVWNKNRPAAPPEPKRFTDEELKQRYGIHLATRLQSDDPGKEKNWADIDDDDDDWAPETIEWTDGTKITLPQAEDPPAPAPEPTPEPAAVEKEVKPVEVPKSKSPAPVRSASPAVKSTSSFGSVRAGLVLKGAAEKPTLVAKPPGPPTPVKSPWASLPPVDKVAPVVIEIPQNNQTSSSRFGQRDPHGFQAMPPPAAKEIAADDFSRSWRDGNTNSSRELYNSQSGRYEPVNDNRRGPARNDARQPAVLQRPQQDGPAEPSAAFQTHRAGGQDPSFNRRRTSSNVSGGSGNFRRMSRGAAGHELPPHDLRRGSLAVVSDAPSSPRPFSPSGQPAGQPNRGPAAQQWQSRASPAPISHPSPQSAHDQLAPSISGSVDGQSAPVPIIDEEAVFQEQKKRMLLARELAIKRRQEEEAREEAAKRERIRIKLEAMGPLPEKPSRAATPKQDKAVPVTIQARQQPVPSSDPPQAPAVESNDIEAKVNVTEPPREPKPAVSTADIKSEKPTSESRANGTHHESKLSSSASRQNFQEQKPTQPWQSNSAQSSGPWAPPQQTPSRSVWGPPTNDRTLGNGTFNPELSRVPNLHTSQQHPGPIGPPNQNRGNNSQFSQGRRDPFVSRPAPIGPPPRHMDTQMEEQRRQVASSPWALASEKVQRDDSIVRQKQEAETAERRKLEAQGLLREAPPVYKETWREMTINEHGDRTKQTAPESVDAALRPHTAVQSEAIGNQFGDTWRNSPNNNSSPRVRDSRFFPNNRDVRLEEQSMPYDRPASPSPPPPTMAGHPVYDGDATRPLVSLPKPAPVVKLPPPTVLAPIGPPKPATFAAAVIAPAVPLQQAPAQISRQDHMSRAASSQQDARKQPEAGASPWQDRINSLIGRKPTGNSPPKSSHALAVDSSSKNALELPRSQSAATVSLPSLSSGVLASDDGSTVSKPAAEECFEEQEMGSLPPIKLPTNAPAAAWSPAPQIAKSIPRKFQVAEVVSMEPIDFPYESVVHNRFTLRIHLPGKEEKVVTGPFTPRQRSNPRRGGGRGRGTPQTSSPNVRGGRGKENSFSSPKSENSTASAAPHHTSRGSHRGGGRGYGNNWNRHVSTPVQT</sequence>
<feature type="compositionally biased region" description="Basic and acidic residues" evidence="1">
    <location>
        <begin position="382"/>
        <end position="392"/>
    </location>
</feature>
<feature type="compositionally biased region" description="Polar residues" evidence="1">
    <location>
        <begin position="747"/>
        <end position="758"/>
    </location>
</feature>
<feature type="compositionally biased region" description="Basic and acidic residues" evidence="1">
    <location>
        <begin position="926"/>
        <end position="943"/>
    </location>
</feature>
<feature type="compositionally biased region" description="Polar residues" evidence="1">
    <location>
        <begin position="24"/>
        <end position="46"/>
    </location>
</feature>
<gene>
    <name evidence="2" type="ORF">HYALB_00012703</name>
</gene>
<accession>A0A9N9Q9I4</accession>
<feature type="compositionally biased region" description="Basic and acidic residues" evidence="1">
    <location>
        <begin position="809"/>
        <end position="820"/>
    </location>
</feature>
<feature type="compositionally biased region" description="Low complexity" evidence="1">
    <location>
        <begin position="131"/>
        <end position="147"/>
    </location>
</feature>
<feature type="compositionally biased region" description="Basic and acidic residues" evidence="1">
    <location>
        <begin position="833"/>
        <end position="856"/>
    </location>
</feature>
<protein>
    <submittedName>
        <fullName evidence="2">Uncharacterized protein</fullName>
    </submittedName>
</protein>
<feature type="region of interest" description="Disordered" evidence="1">
    <location>
        <begin position="1018"/>
        <end position="1091"/>
    </location>
</feature>
<dbReference type="EMBL" id="CAJVRM010000293">
    <property type="protein sequence ID" value="CAG8979021.1"/>
    <property type="molecule type" value="Genomic_DNA"/>
</dbReference>
<keyword evidence="3" id="KW-1185">Reference proteome</keyword>
<feature type="compositionally biased region" description="Basic and acidic residues" evidence="1">
    <location>
        <begin position="589"/>
        <end position="610"/>
    </location>
</feature>
<feature type="region of interest" description="Disordered" evidence="1">
    <location>
        <begin position="877"/>
        <end position="975"/>
    </location>
</feature>
<feature type="region of interest" description="Disordered" evidence="1">
    <location>
        <begin position="352"/>
        <end position="562"/>
    </location>
</feature>
<evidence type="ECO:0000256" key="1">
    <source>
        <dbReference type="SAM" id="MobiDB-lite"/>
    </source>
</evidence>
<feature type="compositionally biased region" description="Polar residues" evidence="1">
    <location>
        <begin position="84"/>
        <end position="97"/>
    </location>
</feature>
<feature type="compositionally biased region" description="Polar residues" evidence="1">
    <location>
        <begin position="353"/>
        <end position="363"/>
    </location>
</feature>
<comment type="caution">
    <text evidence="2">The sequence shown here is derived from an EMBL/GenBank/DDBJ whole genome shotgun (WGS) entry which is preliminary data.</text>
</comment>
<evidence type="ECO:0000313" key="2">
    <source>
        <dbReference type="EMBL" id="CAG8979021.1"/>
    </source>
</evidence>
<name>A0A9N9Q9I4_9HELO</name>
<feature type="region of interest" description="Disordered" evidence="1">
    <location>
        <begin position="316"/>
        <end position="338"/>
    </location>
</feature>
<feature type="compositionally biased region" description="Basic and acidic residues" evidence="1">
    <location>
        <begin position="412"/>
        <end position="425"/>
    </location>
</feature>
<feature type="compositionally biased region" description="Basic and acidic residues" evidence="1">
    <location>
        <begin position="271"/>
        <end position="283"/>
    </location>
</feature>
<dbReference type="OrthoDB" id="5416983at2759"/>
<feature type="compositionally biased region" description="Polar residues" evidence="1">
    <location>
        <begin position="393"/>
        <end position="408"/>
    </location>
</feature>
<feature type="compositionally biased region" description="Acidic residues" evidence="1">
    <location>
        <begin position="229"/>
        <end position="238"/>
    </location>
</feature>
<feature type="compositionally biased region" description="Basic and acidic residues" evidence="1">
    <location>
        <begin position="217"/>
        <end position="228"/>
    </location>
</feature>